<feature type="transmembrane region" description="Helical" evidence="8">
    <location>
        <begin position="586"/>
        <end position="604"/>
    </location>
</feature>
<feature type="transmembrane region" description="Helical" evidence="8">
    <location>
        <begin position="364"/>
        <end position="391"/>
    </location>
</feature>
<keyword evidence="6" id="KW-0406">Ion transport</keyword>
<dbReference type="InterPro" id="IPR002490">
    <property type="entry name" value="V-ATPase_116kDa_su"/>
</dbReference>
<dbReference type="RefSeq" id="WP_390410149.1">
    <property type="nucleotide sequence ID" value="NZ_BAABYW010000002.1"/>
</dbReference>
<feature type="transmembrane region" description="Helical" evidence="8">
    <location>
        <begin position="492"/>
        <end position="513"/>
    </location>
</feature>
<dbReference type="Gene3D" id="1.20.1460.20">
    <property type="match status" value="1"/>
</dbReference>
<accession>A0ABQ0BJ49</accession>
<keyword evidence="5 8" id="KW-1133">Transmembrane helix</keyword>
<evidence type="ECO:0000313" key="9">
    <source>
        <dbReference type="EMBL" id="GAA6411491.1"/>
    </source>
</evidence>
<evidence type="ECO:0000256" key="5">
    <source>
        <dbReference type="ARBA" id="ARBA00022989"/>
    </source>
</evidence>
<keyword evidence="10" id="KW-1185">Reference proteome</keyword>
<dbReference type="Pfam" id="PF01496">
    <property type="entry name" value="V_ATPase_I"/>
    <property type="match status" value="2"/>
</dbReference>
<name>A0ABQ0BJ49_9FIRM</name>
<organism evidence="9 10">
    <name type="scientific">Blautia hominis</name>
    <dbReference type="NCBI Taxonomy" id="2025493"/>
    <lineage>
        <taxon>Bacteria</taxon>
        <taxon>Bacillati</taxon>
        <taxon>Bacillota</taxon>
        <taxon>Clostridia</taxon>
        <taxon>Lachnospirales</taxon>
        <taxon>Lachnospiraceae</taxon>
        <taxon>Blautia</taxon>
    </lineage>
</organism>
<keyword evidence="4 8" id="KW-0812">Transmembrane</keyword>
<evidence type="ECO:0000256" key="2">
    <source>
        <dbReference type="ARBA" id="ARBA00009904"/>
    </source>
</evidence>
<feature type="transmembrane region" description="Helical" evidence="8">
    <location>
        <begin position="533"/>
        <end position="552"/>
    </location>
</feature>
<dbReference type="Gene3D" id="3.30.70.2750">
    <property type="match status" value="1"/>
</dbReference>
<keyword evidence="3" id="KW-0813">Transport</keyword>
<feature type="transmembrane region" description="Helical" evidence="8">
    <location>
        <begin position="407"/>
        <end position="427"/>
    </location>
</feature>
<feature type="transmembrane region" description="Helical" evidence="8">
    <location>
        <begin position="462"/>
        <end position="480"/>
    </location>
</feature>
<dbReference type="Gene3D" id="3.30.70.2170">
    <property type="match status" value="1"/>
</dbReference>
<protein>
    <submittedName>
        <fullName evidence="9">V-type ATP synthase subunit I</fullName>
    </submittedName>
</protein>
<dbReference type="Proteomes" id="UP001600943">
    <property type="component" value="Unassembled WGS sequence"/>
</dbReference>
<evidence type="ECO:0000256" key="4">
    <source>
        <dbReference type="ARBA" id="ARBA00022692"/>
    </source>
</evidence>
<dbReference type="EMBL" id="BAABYW010000002">
    <property type="protein sequence ID" value="GAA6411491.1"/>
    <property type="molecule type" value="Genomic_DNA"/>
</dbReference>
<evidence type="ECO:0000256" key="8">
    <source>
        <dbReference type="SAM" id="Phobius"/>
    </source>
</evidence>
<feature type="transmembrane region" description="Helical" evidence="8">
    <location>
        <begin position="610"/>
        <end position="634"/>
    </location>
</feature>
<evidence type="ECO:0000256" key="6">
    <source>
        <dbReference type="ARBA" id="ARBA00023065"/>
    </source>
</evidence>
<proteinExistence type="inferred from homology"/>
<evidence type="ECO:0000256" key="1">
    <source>
        <dbReference type="ARBA" id="ARBA00004141"/>
    </source>
</evidence>
<gene>
    <name evidence="9" type="ORF">K040078D81_56080</name>
</gene>
<comment type="subcellular location">
    <subcellularLocation>
        <location evidence="1">Membrane</location>
        <topology evidence="1">Multi-pass membrane protein</topology>
    </subcellularLocation>
</comment>
<comment type="caution">
    <text evidence="9">The sequence shown here is derived from an EMBL/GenBank/DDBJ whole genome shotgun (WGS) entry which is preliminary data.</text>
</comment>
<evidence type="ECO:0000313" key="10">
    <source>
        <dbReference type="Proteomes" id="UP001600943"/>
    </source>
</evidence>
<evidence type="ECO:0000256" key="3">
    <source>
        <dbReference type="ARBA" id="ARBA00022448"/>
    </source>
</evidence>
<dbReference type="PANTHER" id="PTHR11629:SF63">
    <property type="entry name" value="V-TYPE PROTON ATPASE SUBUNIT A"/>
    <property type="match status" value="1"/>
</dbReference>
<comment type="similarity">
    <text evidence="2">Belongs to the V-ATPase 116 kDa subunit family.</text>
</comment>
<keyword evidence="7 8" id="KW-0472">Membrane</keyword>
<sequence length="678" mass="75388">MAVMQMQRVSICALKRDRKAILEKLQTMGVMEMTQVLDDESGFEKMDTQGARNTFEKKANLADLALDILQEYAPEKKSLLSSLEGKKLIEKEAYNQVAVRKEEMMDIASRITGWQKEIAECRANIQKMENQIEALAPWMSLDVPMNFEGTGSTRALIGAISGEMTLEAVYSLIAEYAPEAEGVDVTVLSADRDSTYIVALCLKKDAQQVEDALRQGGFAKPSQIVDEVPAVEKENLEAEIGAVQKQIDTCQKHIVEYGDKRADLRLISDYFRTRAEKYELLGHIPQSSRTFFVSGYIPQKAVPAVKKAMEEGYDLVFEVEEIQEDEEAPVLLSNNPFSQSVEGVLESYGLPKKGEVDPTTIMSFFYVFFFGLMLSDAAYGLIIFLACFIVLKKYPRMGQGMHKALKMFMYCGLSTLVWGVLFGGYFGDAVDVIAKTFFHVNVPDGGLIKAAWFVPLNDPMRLLLYAMLFGVIHLFMGLALKGYMHLKEKQYMDFFCDVIIWYVFLIGLIMMLLPSSIFASISQLPEGTFPPAVSQIGKVLAIAGAVGLLLMSGRANKNIALRLALGAYDIYNVTGWLSDVLSYSRLLALGLATGVIASVVNQMASMLGDGFIAAIGFIVIFIVGHSLNLAINLLGAYVHTNRLQFVEFFGKFYEGGGRPFNPFKLTTKYVDVKEETYL</sequence>
<reference evidence="9 10" key="1">
    <citation type="submission" date="2024-04" db="EMBL/GenBank/DDBJ databases">
        <title>Defined microbial consortia suppress multidrug-resistant proinflammatory Enterobacteriaceae via ecological control.</title>
        <authorList>
            <person name="Furuichi M."/>
            <person name="Kawaguchi T."/>
            <person name="Pust M."/>
            <person name="Yasuma K."/>
            <person name="Plichta D."/>
            <person name="Hasegawa N."/>
            <person name="Ohya T."/>
            <person name="Bhattarai S."/>
            <person name="Sasajima S."/>
            <person name="Aoto Y."/>
            <person name="Tuganbaev T."/>
            <person name="Yaginuma M."/>
            <person name="Ueda M."/>
            <person name="Okahashi N."/>
            <person name="Amafuji K."/>
            <person name="Kiridooshi Y."/>
            <person name="Sugita K."/>
            <person name="Strazar M."/>
            <person name="Skelly A."/>
            <person name="Suda W."/>
            <person name="Hattori M."/>
            <person name="Nakamoto N."/>
            <person name="Caballero S."/>
            <person name="Norman J."/>
            <person name="Olle B."/>
            <person name="Tanoue T."/>
            <person name="Arita M."/>
            <person name="Bucci V."/>
            <person name="Atarashi K."/>
            <person name="Xavier R."/>
            <person name="Honda K."/>
        </authorList>
    </citation>
    <scope>NUCLEOTIDE SEQUENCE [LARGE SCALE GENOMIC DNA]</scope>
    <source>
        <strain evidence="10">k04-0078-D8-1</strain>
    </source>
</reference>
<evidence type="ECO:0000256" key="7">
    <source>
        <dbReference type="ARBA" id="ARBA00023136"/>
    </source>
</evidence>
<dbReference type="PANTHER" id="PTHR11629">
    <property type="entry name" value="VACUOLAR PROTON ATPASES"/>
    <property type="match status" value="1"/>
</dbReference>